<dbReference type="PANTHER" id="PTHR16515">
    <property type="entry name" value="PR DOMAIN ZINC FINGER PROTEIN"/>
    <property type="match status" value="1"/>
</dbReference>
<dbReference type="GO" id="GO:0000785">
    <property type="term" value="C:chromatin"/>
    <property type="evidence" value="ECO:0007669"/>
    <property type="project" value="UniProtKB-ARBA"/>
</dbReference>
<feature type="region of interest" description="Disordered" evidence="10">
    <location>
        <begin position="133"/>
        <end position="156"/>
    </location>
</feature>
<proteinExistence type="evidence at transcript level"/>
<comment type="subcellular location">
    <subcellularLocation>
        <location evidence="1">Nucleus</location>
    </subcellularLocation>
</comment>
<keyword evidence="9" id="KW-0175">Coiled coil</keyword>
<keyword evidence="3" id="KW-0677">Repeat</keyword>
<feature type="coiled-coil region" evidence="9">
    <location>
        <begin position="468"/>
        <end position="499"/>
    </location>
</feature>
<dbReference type="EMBL" id="GANO01003925">
    <property type="protein sequence ID" value="JAB55946.1"/>
    <property type="molecule type" value="mRNA"/>
</dbReference>
<keyword evidence="7" id="KW-0539">Nucleus</keyword>
<dbReference type="GO" id="GO:0005634">
    <property type="term" value="C:nucleus"/>
    <property type="evidence" value="ECO:0007669"/>
    <property type="project" value="TreeGrafter"/>
</dbReference>
<keyword evidence="4 8" id="KW-0863">Zinc-finger</keyword>
<dbReference type="GO" id="GO:0040029">
    <property type="term" value="P:epigenetic regulation of gene expression"/>
    <property type="evidence" value="ECO:0007669"/>
    <property type="project" value="UniProtKB-ARBA"/>
</dbReference>
<evidence type="ECO:0000256" key="2">
    <source>
        <dbReference type="ARBA" id="ARBA00022723"/>
    </source>
</evidence>
<dbReference type="InterPro" id="IPR013087">
    <property type="entry name" value="Znf_C2H2_type"/>
</dbReference>
<dbReference type="Pfam" id="PF00096">
    <property type="entry name" value="zf-C2H2"/>
    <property type="match status" value="3"/>
</dbReference>
<feature type="domain" description="C2H2-type" evidence="11">
    <location>
        <begin position="273"/>
        <end position="300"/>
    </location>
</feature>
<evidence type="ECO:0000313" key="12">
    <source>
        <dbReference type="EMBL" id="JAB55946.1"/>
    </source>
</evidence>
<dbReference type="GO" id="GO:0043565">
    <property type="term" value="F:sequence-specific DNA binding"/>
    <property type="evidence" value="ECO:0007669"/>
    <property type="project" value="UniProtKB-ARBA"/>
</dbReference>
<evidence type="ECO:0000256" key="1">
    <source>
        <dbReference type="ARBA" id="ARBA00004123"/>
    </source>
</evidence>
<evidence type="ECO:0000256" key="8">
    <source>
        <dbReference type="PROSITE-ProRule" id="PRU00042"/>
    </source>
</evidence>
<protein>
    <recommendedName>
        <fullName evidence="11">C2H2-type domain-containing protein</fullName>
    </recommendedName>
</protein>
<dbReference type="Gene3D" id="3.30.160.60">
    <property type="entry name" value="Classic Zinc Finger"/>
    <property type="match status" value="4"/>
</dbReference>
<dbReference type="GO" id="GO:0003682">
    <property type="term" value="F:chromatin binding"/>
    <property type="evidence" value="ECO:0007669"/>
    <property type="project" value="UniProtKB-ARBA"/>
</dbReference>
<feature type="region of interest" description="Disordered" evidence="10">
    <location>
        <begin position="171"/>
        <end position="196"/>
    </location>
</feature>
<dbReference type="SMART" id="SM00355">
    <property type="entry name" value="ZnF_C2H2"/>
    <property type="match status" value="7"/>
</dbReference>
<feature type="domain" description="C2H2-type" evidence="11">
    <location>
        <begin position="301"/>
        <end position="330"/>
    </location>
</feature>
<sequence length="514" mass="59475">MSFKTEAWYKKHLFKVHSLTEKKIAKLISKLKINNFKADSNHSENSTPMIDDNNKEIDIIEHDNDKTDDKQSMKNGDNNIEHLLSKNKANKKRLLLNDKPKKKYTRKKELKTTLFNENVFKIYKELSEKSKFSISKSNDSGPGPGGKPIKVKPDVPRKLKDTKKIHNGIEFVNVPTTNGGGGGAGSNGNGSDDDDEDEINLVEQENKKKNLIIEIPQDFLQALDETTIIEIAGGDGSDKNLNKFLCGFCKMQFNNRSNVAPHILRTHFKQREKFCPVCGIAFMVQADLSRHIRTHYGLKSFSCQYPGCTYAFVSSSDLFKHAIRHTQKNNPLPRSHVCGICNKDFERAYDLKRHNIRHLMDVDPNYEGCFKCELCDKKFARKDQYRSHTYRHIGYKPYKCKTCDKSFSDASNYAKHLKIHVNDGSTFACFFCNREFKNKMAIAKHMSKCNHRRAEQQQSSLQNEHEIAMQFQQQLQMQQEQLQLQQQQQEQQQLQLQQQSMLIHDSMLDYKYES</sequence>
<evidence type="ECO:0000256" key="4">
    <source>
        <dbReference type="ARBA" id="ARBA00022771"/>
    </source>
</evidence>
<keyword evidence="6" id="KW-0238">DNA-binding</keyword>
<reference evidence="12" key="1">
    <citation type="journal article" date="2014" name="Insect Biochem. Mol. Biol.">
        <title>An insight into the sialome of the frog biting fly, Corethrella appendiculata.</title>
        <authorList>
            <person name="Ribeiro J.M.C."/>
            <person name="Chagas A.C."/>
            <person name="Pham V.M."/>
            <person name="Lounibos L.P."/>
            <person name="Calvo E."/>
        </authorList>
    </citation>
    <scope>NUCLEOTIDE SEQUENCE</scope>
    <source>
        <tissue evidence="12">Salivary glands</tissue>
    </source>
</reference>
<dbReference type="AlphaFoldDB" id="U5EUD9"/>
<evidence type="ECO:0000256" key="6">
    <source>
        <dbReference type="ARBA" id="ARBA00023125"/>
    </source>
</evidence>
<evidence type="ECO:0000256" key="5">
    <source>
        <dbReference type="ARBA" id="ARBA00022833"/>
    </source>
</evidence>
<dbReference type="PANTHER" id="PTHR16515:SF2">
    <property type="entry name" value="PR DOMAIN ZINC FINGER PROTEIN 4"/>
    <property type="match status" value="1"/>
</dbReference>
<name>U5EUD9_9DIPT</name>
<dbReference type="PROSITE" id="PS00028">
    <property type="entry name" value="ZINC_FINGER_C2H2_1"/>
    <property type="match status" value="7"/>
</dbReference>
<dbReference type="InterPro" id="IPR050331">
    <property type="entry name" value="Zinc_finger"/>
</dbReference>
<dbReference type="InterPro" id="IPR036236">
    <property type="entry name" value="Znf_C2H2_sf"/>
</dbReference>
<dbReference type="Pfam" id="PF12874">
    <property type="entry name" value="zf-met"/>
    <property type="match status" value="1"/>
</dbReference>
<feature type="domain" description="C2H2-type" evidence="11">
    <location>
        <begin position="427"/>
        <end position="456"/>
    </location>
</feature>
<feature type="compositionally biased region" description="Gly residues" evidence="10">
    <location>
        <begin position="178"/>
        <end position="188"/>
    </location>
</feature>
<evidence type="ECO:0000256" key="9">
    <source>
        <dbReference type="SAM" id="Coils"/>
    </source>
</evidence>
<evidence type="ECO:0000256" key="7">
    <source>
        <dbReference type="ARBA" id="ARBA00023242"/>
    </source>
</evidence>
<organism evidence="12">
    <name type="scientific">Corethrella appendiculata</name>
    <dbReference type="NCBI Taxonomy" id="1370023"/>
    <lineage>
        <taxon>Eukaryota</taxon>
        <taxon>Metazoa</taxon>
        <taxon>Ecdysozoa</taxon>
        <taxon>Arthropoda</taxon>
        <taxon>Hexapoda</taxon>
        <taxon>Insecta</taxon>
        <taxon>Pterygota</taxon>
        <taxon>Neoptera</taxon>
        <taxon>Endopterygota</taxon>
        <taxon>Diptera</taxon>
        <taxon>Nematocera</taxon>
        <taxon>Culicoidea</taxon>
        <taxon>Chaoboridae</taxon>
        <taxon>Corethrella</taxon>
    </lineage>
</organism>
<evidence type="ECO:0000259" key="11">
    <source>
        <dbReference type="PROSITE" id="PS50157"/>
    </source>
</evidence>
<accession>U5EUD9</accession>
<dbReference type="SUPFAM" id="SSF57667">
    <property type="entry name" value="beta-beta-alpha zinc fingers"/>
    <property type="match status" value="5"/>
</dbReference>
<evidence type="ECO:0000256" key="10">
    <source>
        <dbReference type="SAM" id="MobiDB-lite"/>
    </source>
</evidence>
<dbReference type="PROSITE" id="PS50157">
    <property type="entry name" value="ZINC_FINGER_C2H2_2"/>
    <property type="match status" value="7"/>
</dbReference>
<feature type="domain" description="C2H2-type" evidence="11">
    <location>
        <begin position="336"/>
        <end position="363"/>
    </location>
</feature>
<keyword evidence="2" id="KW-0479">Metal-binding</keyword>
<evidence type="ECO:0000256" key="3">
    <source>
        <dbReference type="ARBA" id="ARBA00022737"/>
    </source>
</evidence>
<feature type="domain" description="C2H2-type" evidence="11">
    <location>
        <begin position="398"/>
        <end position="425"/>
    </location>
</feature>
<keyword evidence="5" id="KW-0862">Zinc</keyword>
<feature type="domain" description="C2H2-type" evidence="11">
    <location>
        <begin position="244"/>
        <end position="272"/>
    </location>
</feature>
<feature type="domain" description="C2H2-type" evidence="11">
    <location>
        <begin position="370"/>
        <end position="397"/>
    </location>
</feature>
<dbReference type="GO" id="GO:0008270">
    <property type="term" value="F:zinc ion binding"/>
    <property type="evidence" value="ECO:0007669"/>
    <property type="project" value="UniProtKB-KW"/>
</dbReference>
<dbReference type="FunFam" id="3.30.160.60:FF:000690">
    <property type="entry name" value="Zinc finger protein 354C"/>
    <property type="match status" value="1"/>
</dbReference>